<sequence>MRIRKRYHLLSSLSSDPPVNNQSSIVQVQQVQNDEYSKFQCKPDLPNQTTSDGQLTEKTTWVSQANDFLSSSKVKLDLKVEEANDGKKIVEEEDGKEKKTSINDIIIRKECTLNEEVNISSLAPFSSPFDKDGLVVPLKKRKRSYKRSTQDDDKSKTNKKSTMFQDDDNLHLLAKTTEVYVGDVIGNSSSTSKRKKIRGSVLLEGSRCSRINGRGWRCCQPTLVGYSLCEHHLGKGRLRTMSTVTVRNQNQNQKQPMGTSAIAPKYYDGEQTQAQPSLFKGINQEKIVGEVNVNRYNNNNDNDDELPRVELNKMKKLGKVRARSMSSLLVAIDNATMAVSQQPQK</sequence>
<dbReference type="InterPro" id="IPR014977">
    <property type="entry name" value="WRC_dom"/>
</dbReference>
<feature type="domain" description="WRC" evidence="4">
    <location>
        <begin position="202"/>
        <end position="246"/>
    </location>
</feature>
<organism evidence="5 6">
    <name type="scientific">Lithospermum erythrorhizon</name>
    <name type="common">Purple gromwell</name>
    <name type="synonym">Lithospermum officinale var. erythrorhizon</name>
    <dbReference type="NCBI Taxonomy" id="34254"/>
    <lineage>
        <taxon>Eukaryota</taxon>
        <taxon>Viridiplantae</taxon>
        <taxon>Streptophyta</taxon>
        <taxon>Embryophyta</taxon>
        <taxon>Tracheophyta</taxon>
        <taxon>Spermatophyta</taxon>
        <taxon>Magnoliopsida</taxon>
        <taxon>eudicotyledons</taxon>
        <taxon>Gunneridae</taxon>
        <taxon>Pentapetalae</taxon>
        <taxon>asterids</taxon>
        <taxon>lamiids</taxon>
        <taxon>Boraginales</taxon>
        <taxon>Boraginaceae</taxon>
        <taxon>Boraginoideae</taxon>
        <taxon>Lithospermeae</taxon>
        <taxon>Lithospermum</taxon>
    </lineage>
</organism>
<dbReference type="PANTHER" id="PTHR34122">
    <property type="entry name" value="EXPRESSED PROTEIN-RELATED"/>
    <property type="match status" value="1"/>
</dbReference>
<keyword evidence="1" id="KW-0539">Nucleus</keyword>
<dbReference type="PROSITE" id="PS51667">
    <property type="entry name" value="WRC"/>
    <property type="match status" value="1"/>
</dbReference>
<evidence type="ECO:0000256" key="2">
    <source>
        <dbReference type="PROSITE-ProRule" id="PRU01002"/>
    </source>
</evidence>
<keyword evidence="6" id="KW-1185">Reference proteome</keyword>
<dbReference type="Proteomes" id="UP001454036">
    <property type="component" value="Unassembled WGS sequence"/>
</dbReference>
<proteinExistence type="predicted"/>
<gene>
    <name evidence="5" type="ORF">LIER_14038</name>
</gene>
<dbReference type="AlphaFoldDB" id="A0AAV3PZK2"/>
<feature type="region of interest" description="Disordered" evidence="3">
    <location>
        <begin position="140"/>
        <end position="162"/>
    </location>
</feature>
<accession>A0AAV3PZK2</accession>
<evidence type="ECO:0000313" key="6">
    <source>
        <dbReference type="Proteomes" id="UP001454036"/>
    </source>
</evidence>
<dbReference type="PANTHER" id="PTHR34122:SF1">
    <property type="entry name" value="EXPRESSED PROTEIN"/>
    <property type="match status" value="1"/>
</dbReference>
<reference evidence="5 6" key="1">
    <citation type="submission" date="2024-01" db="EMBL/GenBank/DDBJ databases">
        <title>The complete chloroplast genome sequence of Lithospermum erythrorhizon: insights into the phylogenetic relationship among Boraginaceae species and the maternal lineages of purple gromwells.</title>
        <authorList>
            <person name="Okada T."/>
            <person name="Watanabe K."/>
        </authorList>
    </citation>
    <scope>NUCLEOTIDE SEQUENCE [LARGE SCALE GENOMIC DNA]</scope>
</reference>
<dbReference type="EMBL" id="BAABME010002898">
    <property type="protein sequence ID" value="GAA0156566.1"/>
    <property type="molecule type" value="Genomic_DNA"/>
</dbReference>
<protein>
    <recommendedName>
        <fullName evidence="4">WRC domain-containing protein</fullName>
    </recommendedName>
</protein>
<evidence type="ECO:0000313" key="5">
    <source>
        <dbReference type="EMBL" id="GAA0156566.1"/>
    </source>
</evidence>
<name>A0AAV3PZK2_LITER</name>
<evidence type="ECO:0000256" key="3">
    <source>
        <dbReference type="SAM" id="MobiDB-lite"/>
    </source>
</evidence>
<dbReference type="Pfam" id="PF08879">
    <property type="entry name" value="WRC"/>
    <property type="match status" value="1"/>
</dbReference>
<comment type="caution">
    <text evidence="5">The sequence shown here is derived from an EMBL/GenBank/DDBJ whole genome shotgun (WGS) entry which is preliminary data.</text>
</comment>
<comment type="caution">
    <text evidence="2">Lacks conserved residue(s) required for the propagation of feature annotation.</text>
</comment>
<evidence type="ECO:0000259" key="4">
    <source>
        <dbReference type="PROSITE" id="PS51667"/>
    </source>
</evidence>
<evidence type="ECO:0000256" key="1">
    <source>
        <dbReference type="ARBA" id="ARBA00023242"/>
    </source>
</evidence>